<gene>
    <name evidence="2" type="ORF">D0T11_03280</name>
</gene>
<dbReference type="PROSITE" id="PS50042">
    <property type="entry name" value="CNMP_BINDING_3"/>
    <property type="match status" value="1"/>
</dbReference>
<dbReference type="Pfam" id="PF00027">
    <property type="entry name" value="cNMP_binding"/>
    <property type="match status" value="1"/>
</dbReference>
<evidence type="ECO:0000259" key="1">
    <source>
        <dbReference type="PROSITE" id="PS50042"/>
    </source>
</evidence>
<dbReference type="InterPro" id="IPR014710">
    <property type="entry name" value="RmlC-like_jellyroll"/>
</dbReference>
<dbReference type="CDD" id="cd00038">
    <property type="entry name" value="CAP_ED"/>
    <property type="match status" value="1"/>
</dbReference>
<evidence type="ECO:0000313" key="2">
    <source>
        <dbReference type="EMBL" id="RIY13470.1"/>
    </source>
</evidence>
<dbReference type="SUPFAM" id="SSF51206">
    <property type="entry name" value="cAMP-binding domain-like"/>
    <property type="match status" value="1"/>
</dbReference>
<dbReference type="OrthoDB" id="758145at2"/>
<dbReference type="InterPro" id="IPR018490">
    <property type="entry name" value="cNMP-bd_dom_sf"/>
</dbReference>
<dbReference type="Gene3D" id="2.60.120.10">
    <property type="entry name" value="Jelly Rolls"/>
    <property type="match status" value="1"/>
</dbReference>
<accession>A0A418R7A7</accession>
<organism evidence="2 3">
    <name type="scientific">Hymenobacter rubripertinctus</name>
    <dbReference type="NCBI Taxonomy" id="2029981"/>
    <lineage>
        <taxon>Bacteria</taxon>
        <taxon>Pseudomonadati</taxon>
        <taxon>Bacteroidota</taxon>
        <taxon>Cytophagia</taxon>
        <taxon>Cytophagales</taxon>
        <taxon>Hymenobacteraceae</taxon>
        <taxon>Hymenobacter</taxon>
    </lineage>
</organism>
<evidence type="ECO:0000313" key="3">
    <source>
        <dbReference type="Proteomes" id="UP000284250"/>
    </source>
</evidence>
<feature type="domain" description="Cyclic nucleotide-binding" evidence="1">
    <location>
        <begin position="37"/>
        <end position="116"/>
    </location>
</feature>
<sequence>MSQEKLQHFLQSTGVINAGQAQEVAAYFTPRTLLRQELLLRTGQISQEYLLLTSGYVRAFACDPEGLEVTTAFTGPGQVALEVSSFFTRVPSLETIQALTDCEGWTLTHEQMNQLFHGRPEFREFGRGVLVRGFAALKNRMLEMITTTAAVRYDRLLAASPEILQHASLKMVASYLGVTDTSLSRIRKVSSQKEG</sequence>
<dbReference type="AlphaFoldDB" id="A0A418R7A7"/>
<reference evidence="2 3" key="2">
    <citation type="submission" date="2019-01" db="EMBL/GenBank/DDBJ databases">
        <title>Hymenobacter humicola sp. nov., isolated from soils in Antarctica.</title>
        <authorList>
            <person name="Sedlacek I."/>
            <person name="Holochova P."/>
            <person name="Kralova S."/>
            <person name="Pantucek R."/>
            <person name="Stankova E."/>
            <person name="Vrbovska V."/>
            <person name="Kristofova L."/>
            <person name="Svec P."/>
            <person name="Busse H.-J."/>
        </authorList>
    </citation>
    <scope>NUCLEOTIDE SEQUENCE [LARGE SCALE GENOMIC DNA]</scope>
    <source>
        <strain evidence="2 3">CCM 8852</strain>
    </source>
</reference>
<protein>
    <submittedName>
        <fullName evidence="2">Crp/Fnr family transcriptional regulator</fullName>
    </submittedName>
</protein>
<dbReference type="InterPro" id="IPR000595">
    <property type="entry name" value="cNMP-bd_dom"/>
</dbReference>
<keyword evidence="3" id="KW-1185">Reference proteome</keyword>
<comment type="caution">
    <text evidence="2">The sequence shown here is derived from an EMBL/GenBank/DDBJ whole genome shotgun (WGS) entry which is preliminary data.</text>
</comment>
<proteinExistence type="predicted"/>
<dbReference type="Proteomes" id="UP000284250">
    <property type="component" value="Unassembled WGS sequence"/>
</dbReference>
<dbReference type="EMBL" id="QYCN01000003">
    <property type="protein sequence ID" value="RIY13470.1"/>
    <property type="molecule type" value="Genomic_DNA"/>
</dbReference>
<name>A0A418R7A7_9BACT</name>
<dbReference type="RefSeq" id="WP_119654351.1">
    <property type="nucleotide sequence ID" value="NZ_JBHUOI010000002.1"/>
</dbReference>
<reference evidence="2 3" key="1">
    <citation type="submission" date="2018-09" db="EMBL/GenBank/DDBJ databases">
        <authorList>
            <person name="Zeman M."/>
            <person name="Pardy F."/>
        </authorList>
    </citation>
    <scope>NUCLEOTIDE SEQUENCE [LARGE SCALE GENOMIC DNA]</scope>
    <source>
        <strain evidence="2 3">CCM 8852</strain>
    </source>
</reference>